<reference evidence="1" key="1">
    <citation type="submission" date="2023-04" db="EMBL/GenBank/DDBJ databases">
        <title>Draft Genome sequencing of Naganishia species isolated from polar environments using Oxford Nanopore Technology.</title>
        <authorList>
            <person name="Leo P."/>
            <person name="Venkateswaran K."/>
        </authorList>
    </citation>
    <scope>NUCLEOTIDE SEQUENCE</scope>
    <source>
        <strain evidence="1">DBVPG 5303</strain>
    </source>
</reference>
<gene>
    <name evidence="1" type="ORF">QFC24_004556</name>
</gene>
<comment type="caution">
    <text evidence="1">The sequence shown here is derived from an EMBL/GenBank/DDBJ whole genome shotgun (WGS) entry which is preliminary data.</text>
</comment>
<keyword evidence="2" id="KW-1185">Reference proteome</keyword>
<organism evidence="1 2">
    <name type="scientific">Naganishia onofrii</name>
    <dbReference type="NCBI Taxonomy" id="1851511"/>
    <lineage>
        <taxon>Eukaryota</taxon>
        <taxon>Fungi</taxon>
        <taxon>Dikarya</taxon>
        <taxon>Basidiomycota</taxon>
        <taxon>Agaricomycotina</taxon>
        <taxon>Tremellomycetes</taxon>
        <taxon>Filobasidiales</taxon>
        <taxon>Filobasidiaceae</taxon>
        <taxon>Naganishia</taxon>
    </lineage>
</organism>
<proteinExistence type="predicted"/>
<evidence type="ECO:0000313" key="2">
    <source>
        <dbReference type="Proteomes" id="UP001234202"/>
    </source>
</evidence>
<accession>A0ACC2XD42</accession>
<evidence type="ECO:0000313" key="1">
    <source>
        <dbReference type="EMBL" id="KAJ9121973.1"/>
    </source>
</evidence>
<dbReference type="EMBL" id="JASBWV010000016">
    <property type="protein sequence ID" value="KAJ9121973.1"/>
    <property type="molecule type" value="Genomic_DNA"/>
</dbReference>
<dbReference type="Proteomes" id="UP001234202">
    <property type="component" value="Unassembled WGS sequence"/>
</dbReference>
<sequence length="1357" mass="146044">MGIGHESPPIAGNPPLDKKATESPVDDGSDTGLGEDAEMGMLQSGRNSPSNTVRNRSPQSPASPTPEDIAFGRTSRTSSPFKIRSIATVSGPGKPPSPTTSASAPLHISPSKHVRITSDSSPTLTSSSPSFTNAPSLRRGQSYVTSGTNSVTSSSLASGNGHMTAGASEPADIRRPRSNSFSTVGDNVKSAFSVRPSLGSRAASSATGMIYRSSASGHTSNSTFSQHPEMLAVHSDAKLPASPIATGAHYSTSPTRRLTPSPDSEHGSTELSSDADDEASPESPCAAAPQITSRTTRNIPSPTEYLDSEGYRENEEVGASTISNFGLPEAQAAANVSVPTIAAGDTEFTFSDGASGAVTNPDVEGIPEALSMPKDLMPNEDAFEEEGLTTLERIFLLSRSEHAFHRSYIARMMGELLEDVDPCESVEYVLPLLNGFAMDEDESVKEAFASQLHRVLWYYFTTCELIGEDDGSPLAEFPPASKVITITSEGVKTVRRTSTFTGEIFPMVASASNDSALDAHDIPSSGLSTDSDPSPADAESLAIRKQSHASTQSSSLTQTVGTPTSMVDTPSSIASIKTGSEFSSTVGVHDPLRDDLKEKDRPSSSAPRDEREQQRRDEDEDRVNVERPQIPVHMFTALIGSMLLSPNPGVADPVRAAIVAILAKLRFAQTPLLDEWEDVRPSKTINVYHGQFGEHVHLSNKFTGTARKMVQNEIMHGIIIGMGRLDAELPESMKRRGSGNKSLEGGDGSEVGSGSGITGRNSRPGLTRSISRSSAHSVESPSIADSQSTEMMAYKEQLQQEALMGRAISMNLIASIAEFVNVDDIVQYGLLDEVLHTAEDDPCVKMEGALALAFLAKSAPLHTLDSMLGLFENYVMDQNEQVRQSACLCLPALCKRISNIEDRRSYATRAFDTLLNSGDLVQYTALEIIGEIVHLFYDDPMGPPQELLDVYLNQSELIQEKGPTADPEDDAVRQFNDPDRAVVSAFNLPAICLALGSERWPEIRPTFKALCNITHQRITVSLAAAVHELAKIIGPDLASQDLLLPFFEWLNGNDEIRGRVLAELPKFLAHLPAADAADTLQSILAMWDTGDFRNWRHRETLASHAPAILEVLSVTDHGEFALDLLKSGLFDTFQAIRDAAIKAVSVNAVLLKGGLYPHAPLRPLRLSEAIERLMHEPSEYIRKPLSEVQSYRPRLTDSQRGSQLSSHRSSPQESCSSGAGTPAQGVTPSAGGRRSSSASMLLRADSDSTIMPDTRATFEELNREDVMSAGPTSAPVALMSAPFSSPGSNETQTPGEQTRFSRRRSLSEDWQTRQAFPSRQRSDLSNALVQPVQVGMNDIFSATFAKAVKELELDEAP</sequence>
<name>A0ACC2XD42_9TREE</name>
<protein>
    <submittedName>
        <fullName evidence="1">Uncharacterized protein</fullName>
    </submittedName>
</protein>